<proteinExistence type="predicted"/>
<keyword evidence="4" id="KW-1185">Reference proteome</keyword>
<gene>
    <name evidence="3" type="ORF">CPELLU_LOCUS8915</name>
</gene>
<feature type="compositionally biased region" description="Basic and acidic residues" evidence="1">
    <location>
        <begin position="13"/>
        <end position="51"/>
    </location>
</feature>
<dbReference type="Gene3D" id="3.10.260.10">
    <property type="entry name" value="Transcription regulator HTH, APSES-type DNA-binding domain"/>
    <property type="match status" value="1"/>
</dbReference>
<reference evidence="3" key="1">
    <citation type="submission" date="2021-06" db="EMBL/GenBank/DDBJ databases">
        <authorList>
            <person name="Kallberg Y."/>
            <person name="Tangrot J."/>
            <person name="Rosling A."/>
        </authorList>
    </citation>
    <scope>NUCLEOTIDE SEQUENCE</scope>
    <source>
        <strain evidence="3">FL966</strain>
    </source>
</reference>
<dbReference type="GO" id="GO:0003677">
    <property type="term" value="F:DNA binding"/>
    <property type="evidence" value="ECO:0007669"/>
    <property type="project" value="InterPro"/>
</dbReference>
<keyword evidence="2" id="KW-1133">Transmembrane helix</keyword>
<feature type="transmembrane region" description="Helical" evidence="2">
    <location>
        <begin position="323"/>
        <end position="341"/>
    </location>
</feature>
<feature type="compositionally biased region" description="Basic and acidic residues" evidence="1">
    <location>
        <begin position="214"/>
        <end position="226"/>
    </location>
</feature>
<dbReference type="OrthoDB" id="2388432at2759"/>
<keyword evidence="2" id="KW-0812">Transmembrane</keyword>
<dbReference type="EMBL" id="CAJVQA010006537">
    <property type="protein sequence ID" value="CAG8642248.1"/>
    <property type="molecule type" value="Genomic_DNA"/>
</dbReference>
<accession>A0A9N9H2D2</accession>
<dbReference type="InterPro" id="IPR036887">
    <property type="entry name" value="HTH_APSES_sf"/>
</dbReference>
<evidence type="ECO:0000313" key="3">
    <source>
        <dbReference type="EMBL" id="CAG8642248.1"/>
    </source>
</evidence>
<evidence type="ECO:0000256" key="1">
    <source>
        <dbReference type="SAM" id="MobiDB-lite"/>
    </source>
</evidence>
<name>A0A9N9H2D2_9GLOM</name>
<evidence type="ECO:0000256" key="2">
    <source>
        <dbReference type="SAM" id="Phobius"/>
    </source>
</evidence>
<comment type="caution">
    <text evidence="3">The sequence shown here is derived from an EMBL/GenBank/DDBJ whole genome shotgun (WGS) entry which is preliminary data.</text>
</comment>
<feature type="compositionally biased region" description="Basic residues" evidence="1">
    <location>
        <begin position="52"/>
        <end position="65"/>
    </location>
</feature>
<feature type="region of interest" description="Disordered" evidence="1">
    <location>
        <begin position="1"/>
        <end position="80"/>
    </location>
</feature>
<organism evidence="3 4">
    <name type="scientific">Cetraspora pellucida</name>
    <dbReference type="NCBI Taxonomy" id="1433469"/>
    <lineage>
        <taxon>Eukaryota</taxon>
        <taxon>Fungi</taxon>
        <taxon>Fungi incertae sedis</taxon>
        <taxon>Mucoromycota</taxon>
        <taxon>Glomeromycotina</taxon>
        <taxon>Glomeromycetes</taxon>
        <taxon>Diversisporales</taxon>
        <taxon>Gigasporaceae</taxon>
        <taxon>Cetraspora</taxon>
    </lineage>
</organism>
<feature type="region of interest" description="Disordered" evidence="1">
    <location>
        <begin position="207"/>
        <end position="229"/>
    </location>
</feature>
<keyword evidence="2" id="KW-0472">Membrane</keyword>
<evidence type="ECO:0000313" key="4">
    <source>
        <dbReference type="Proteomes" id="UP000789759"/>
    </source>
</evidence>
<feature type="compositionally biased region" description="Polar residues" evidence="1">
    <location>
        <begin position="1"/>
        <end position="11"/>
    </location>
</feature>
<dbReference type="SUPFAM" id="SSF54616">
    <property type="entry name" value="DNA-binding domain of Mlu1-box binding protein MBP1"/>
    <property type="match status" value="1"/>
</dbReference>
<dbReference type="Proteomes" id="UP000789759">
    <property type="component" value="Unassembled WGS sequence"/>
</dbReference>
<sequence>MVHTSYNTQAAKATDKTERSKVIKVDKNEKVDKSEKVDKNVKLETKPDIKSRKMASPRSRGRGKRSTNTPTRSSPRIVRRSASYPNAVNRHFVDSVPILEITLRFDEDEYDVWRRQDTDEVNLYYLLRIKYPRDEDEGAWLQELEKLKNEIKEIRVIDEGWFEGVWVPLEHGTFRLSDYIGNIAQKYNIYEHVAALLESENSWFDTPKKQNTKVKSEREALSHTETSESPNITALATTSTRSIVNNSVRSTPNGTIKSDEVKVPRRTSARLQARSVKQEPSKRLREVDMSDRGDVKEKVQSLKRKLDEKEEYMKYGLSNKKRAVMAGIGAAVGAGVAMVIMNSMGIGPTDIASGISDLPSKLGSMF</sequence>
<dbReference type="AlphaFoldDB" id="A0A9N9H2D2"/>
<protein>
    <submittedName>
        <fullName evidence="3">25170_t:CDS:1</fullName>
    </submittedName>
</protein>